<keyword evidence="1" id="KW-0812">Transmembrane</keyword>
<name>A0A077PH34_XENBV</name>
<keyword evidence="1" id="KW-1133">Transmembrane helix</keyword>
<dbReference type="Proteomes" id="UP000028500">
    <property type="component" value="Unassembled WGS sequence"/>
</dbReference>
<accession>A0A077PH34</accession>
<reference evidence="3" key="1">
    <citation type="submission" date="2013-07" db="EMBL/GenBank/DDBJ databases">
        <title>Sub-species coevolution in mutualistic symbiosis.</title>
        <authorList>
            <person name="Murfin K."/>
            <person name="Klassen J."/>
            <person name="Lee M."/>
            <person name="Forst S."/>
            <person name="Stock P."/>
            <person name="Goodrich-Blair H."/>
        </authorList>
    </citation>
    <scope>NUCLEOTIDE SEQUENCE [LARGE SCALE GENOMIC DNA]</scope>
    <source>
        <strain evidence="3">Kraussei Quebec</strain>
    </source>
</reference>
<dbReference type="HOGENOM" id="CLU_3086299_0_0_6"/>
<sequence length="52" mass="6079">MKFSLRELSEPLLLNLTQKLFFKLFVAAMAHILLSLPDKSNNFFATFFRLDT</sequence>
<dbReference type="AlphaFoldDB" id="A0A077PH34"/>
<keyword evidence="1" id="KW-0472">Membrane</keyword>
<evidence type="ECO:0000313" key="3">
    <source>
        <dbReference type="EMBL" id="CDH19996.1"/>
    </source>
</evidence>
<evidence type="ECO:0000256" key="1">
    <source>
        <dbReference type="SAM" id="Phobius"/>
    </source>
</evidence>
<organism evidence="3 4">
    <name type="scientific">Xenorhabdus bovienii str. kraussei Quebec</name>
    <dbReference type="NCBI Taxonomy" id="1398203"/>
    <lineage>
        <taxon>Bacteria</taxon>
        <taxon>Pseudomonadati</taxon>
        <taxon>Pseudomonadota</taxon>
        <taxon>Gammaproteobacteria</taxon>
        <taxon>Enterobacterales</taxon>
        <taxon>Morganellaceae</taxon>
        <taxon>Xenorhabdus</taxon>
    </lineage>
</organism>
<dbReference type="GO" id="GO:0007165">
    <property type="term" value="P:signal transduction"/>
    <property type="evidence" value="ECO:0007669"/>
    <property type="project" value="InterPro"/>
</dbReference>
<keyword evidence="4" id="KW-1185">Reference proteome</keyword>
<dbReference type="EMBL" id="CBSY010000155">
    <property type="protein sequence ID" value="CDH19996.1"/>
    <property type="molecule type" value="Genomic_DNA"/>
</dbReference>
<comment type="caution">
    <text evidence="3">The sequence shown here is derived from an EMBL/GenBank/DDBJ whole genome shotgun (WGS) entry which is preliminary data.</text>
</comment>
<evidence type="ECO:0000259" key="2">
    <source>
        <dbReference type="PROSITE" id="PS50238"/>
    </source>
</evidence>
<evidence type="ECO:0000313" key="4">
    <source>
        <dbReference type="Proteomes" id="UP000028500"/>
    </source>
</evidence>
<feature type="transmembrane region" description="Helical" evidence="1">
    <location>
        <begin position="20"/>
        <end position="36"/>
    </location>
</feature>
<protein>
    <recommendedName>
        <fullName evidence="2">Rho-GAP domain-containing protein</fullName>
    </recommendedName>
</protein>
<dbReference type="PROSITE" id="PS50238">
    <property type="entry name" value="RHOGAP"/>
    <property type="match status" value="1"/>
</dbReference>
<gene>
    <name evidence="3" type="ORF">XBKQ1_2380021</name>
</gene>
<proteinExistence type="predicted"/>
<feature type="domain" description="Rho-GAP" evidence="2">
    <location>
        <begin position="1"/>
        <end position="52"/>
    </location>
</feature>
<dbReference type="InterPro" id="IPR000198">
    <property type="entry name" value="RhoGAP_dom"/>
</dbReference>